<dbReference type="AlphaFoldDB" id="A0A090AF99"/>
<proteinExistence type="inferred from homology"/>
<keyword evidence="4" id="KW-1185">Reference proteome</keyword>
<reference evidence="3 4" key="1">
    <citation type="journal article" date="2014" name="ISME J.">
        <title>Ecophysiology of Thioploca ingrica as revealed by the complete genome sequence supplemented with proteomic evidence.</title>
        <authorList>
            <person name="Kojima H."/>
            <person name="Ogura Y."/>
            <person name="Yamamoto N."/>
            <person name="Togashi T."/>
            <person name="Mori H."/>
            <person name="Watanabe T."/>
            <person name="Nemoto F."/>
            <person name="Kurokawa K."/>
            <person name="Hayashi T."/>
            <person name="Fukui M."/>
        </authorList>
    </citation>
    <scope>NUCLEOTIDE SEQUENCE [LARGE SCALE GENOMIC DNA]</scope>
</reference>
<sequence>MGFFHKLSTAFRGIASEAGETIIDTQAIRILEQEVRDAKKHWDEAKENLAKVIAKQIGIEREIKRLKKMIVEYEEYAIKSLDKGNEALATEIAEKVADLENELAVQFSVLESYHMNINTLKQNIRNTELHIKSMEREMSVVKTTESVQKANAAAANKFSGSNSALRSATDSLERIKQKQQQKADQLKAAIELQQQESGSDLHEKLKQAGLVSEAISAQTVLARLKAKQLDKTNIRL</sequence>
<dbReference type="OrthoDB" id="8844617at2"/>
<dbReference type="STRING" id="40754.THII_2471"/>
<accession>A0A090AF99</accession>
<dbReference type="InterPro" id="IPR007157">
    <property type="entry name" value="PspA_VIPP1"/>
</dbReference>
<dbReference type="Proteomes" id="UP000031623">
    <property type="component" value="Chromosome"/>
</dbReference>
<gene>
    <name evidence="3" type="ORF">THII_2471</name>
</gene>
<name>A0A090AF99_9GAMM</name>
<dbReference type="PANTHER" id="PTHR31088:SF9">
    <property type="entry name" value="PHAGE SHOCK PROTEIN A"/>
    <property type="match status" value="1"/>
</dbReference>
<feature type="coiled-coil region" evidence="2">
    <location>
        <begin position="169"/>
        <end position="196"/>
    </location>
</feature>
<dbReference type="Pfam" id="PF04012">
    <property type="entry name" value="PspA_IM30"/>
    <property type="match status" value="1"/>
</dbReference>
<dbReference type="KEGG" id="tig:THII_2471"/>
<comment type="similarity">
    <text evidence="1">Belongs to the PspA/Vipp/IM30 family.</text>
</comment>
<evidence type="ECO:0000313" key="3">
    <source>
        <dbReference type="EMBL" id="BAP56768.1"/>
    </source>
</evidence>
<evidence type="ECO:0000313" key="4">
    <source>
        <dbReference type="Proteomes" id="UP000031623"/>
    </source>
</evidence>
<protein>
    <submittedName>
        <fullName evidence="3">Phage shock protein A</fullName>
    </submittedName>
</protein>
<keyword evidence="2" id="KW-0175">Coiled coil</keyword>
<evidence type="ECO:0000256" key="2">
    <source>
        <dbReference type="SAM" id="Coils"/>
    </source>
</evidence>
<dbReference type="HOGENOM" id="CLU_102201_0_0_6"/>
<dbReference type="EMBL" id="AP014633">
    <property type="protein sequence ID" value="BAP56768.1"/>
    <property type="molecule type" value="Genomic_DNA"/>
</dbReference>
<evidence type="ECO:0000256" key="1">
    <source>
        <dbReference type="ARBA" id="ARBA00043985"/>
    </source>
</evidence>
<dbReference type="PANTHER" id="PTHR31088">
    <property type="entry name" value="MEMBRANE-ASSOCIATED PROTEIN VIPP1, CHLOROPLASTIC"/>
    <property type="match status" value="1"/>
</dbReference>
<organism evidence="3 4">
    <name type="scientific">Thioploca ingrica</name>
    <dbReference type="NCBI Taxonomy" id="40754"/>
    <lineage>
        <taxon>Bacteria</taxon>
        <taxon>Pseudomonadati</taxon>
        <taxon>Pseudomonadota</taxon>
        <taxon>Gammaproteobacteria</taxon>
        <taxon>Thiotrichales</taxon>
        <taxon>Thiotrichaceae</taxon>
        <taxon>Thioploca</taxon>
    </lineage>
</organism>